<evidence type="ECO:0000313" key="3">
    <source>
        <dbReference type="RefSeq" id="XP_033462858.1"/>
    </source>
</evidence>
<organism evidence="3">
    <name type="scientific">Dissoconium aciculare CBS 342.82</name>
    <dbReference type="NCBI Taxonomy" id="1314786"/>
    <lineage>
        <taxon>Eukaryota</taxon>
        <taxon>Fungi</taxon>
        <taxon>Dikarya</taxon>
        <taxon>Ascomycota</taxon>
        <taxon>Pezizomycotina</taxon>
        <taxon>Dothideomycetes</taxon>
        <taxon>Dothideomycetidae</taxon>
        <taxon>Mycosphaerellales</taxon>
        <taxon>Dissoconiaceae</taxon>
        <taxon>Dissoconium</taxon>
    </lineage>
</organism>
<accession>A0A6J3MG10</accession>
<name>A0A6J3MG10_9PEZI</name>
<evidence type="ECO:0000256" key="1">
    <source>
        <dbReference type="SAM" id="SignalP"/>
    </source>
</evidence>
<dbReference type="GeneID" id="54361668"/>
<gene>
    <name evidence="3" type="ORF">K489DRAFT_376211</name>
</gene>
<feature type="chain" id="PRO_5026815085" evidence="1">
    <location>
        <begin position="21"/>
        <end position="88"/>
    </location>
</feature>
<evidence type="ECO:0000313" key="2">
    <source>
        <dbReference type="Proteomes" id="UP000504637"/>
    </source>
</evidence>
<dbReference type="Proteomes" id="UP000504637">
    <property type="component" value="Unplaced"/>
</dbReference>
<reference evidence="3" key="1">
    <citation type="submission" date="2020-01" db="EMBL/GenBank/DDBJ databases">
        <authorList>
            <consortium name="DOE Joint Genome Institute"/>
            <person name="Haridas S."/>
            <person name="Albert R."/>
            <person name="Binder M."/>
            <person name="Bloem J."/>
            <person name="Labutti K."/>
            <person name="Salamov A."/>
            <person name="Andreopoulos B."/>
            <person name="Baker S.E."/>
            <person name="Barry K."/>
            <person name="Bills G."/>
            <person name="Bluhm B.H."/>
            <person name="Cannon C."/>
            <person name="Castanera R."/>
            <person name="Culley D.E."/>
            <person name="Daum C."/>
            <person name="Ezra D."/>
            <person name="Gonzalez J.B."/>
            <person name="Henrissat B."/>
            <person name="Kuo A."/>
            <person name="Liang C."/>
            <person name="Lipzen A."/>
            <person name="Lutzoni F."/>
            <person name="Magnuson J."/>
            <person name="Mondo S."/>
            <person name="Nolan M."/>
            <person name="Ohm R."/>
            <person name="Pangilinan J."/>
            <person name="Park H.-J."/>
            <person name="Ramirez L."/>
            <person name="Alfaro M."/>
            <person name="Sun H."/>
            <person name="Tritt A."/>
            <person name="Yoshinaga Y."/>
            <person name="Zwiers L.-H."/>
            <person name="Turgeon B.G."/>
            <person name="Goodwin S.B."/>
            <person name="Spatafora J.W."/>
            <person name="Crous P.W."/>
            <person name="Grigoriev I.V."/>
        </authorList>
    </citation>
    <scope>NUCLEOTIDE SEQUENCE</scope>
    <source>
        <strain evidence="3">CBS 342.82</strain>
    </source>
</reference>
<sequence length="88" mass="9189">MLLTFAYILAFPTLMSLVTGYQAGLIPYVQLSGGDLVLASQLATSQMVLVDGPRVGLPPMIAAQQGDAWNQTIFACKSRAKAANTSGG</sequence>
<dbReference type="RefSeq" id="XP_033462858.1">
    <property type="nucleotide sequence ID" value="XM_033603868.1"/>
</dbReference>
<reference evidence="3" key="3">
    <citation type="submission" date="2025-08" db="UniProtKB">
        <authorList>
            <consortium name="RefSeq"/>
        </authorList>
    </citation>
    <scope>IDENTIFICATION</scope>
    <source>
        <strain evidence="3">CBS 342.82</strain>
    </source>
</reference>
<protein>
    <submittedName>
        <fullName evidence="3">Uncharacterized protein</fullName>
    </submittedName>
</protein>
<dbReference type="OrthoDB" id="3903561at2759"/>
<proteinExistence type="predicted"/>
<keyword evidence="1" id="KW-0732">Signal</keyword>
<feature type="signal peptide" evidence="1">
    <location>
        <begin position="1"/>
        <end position="20"/>
    </location>
</feature>
<reference evidence="3" key="2">
    <citation type="submission" date="2020-04" db="EMBL/GenBank/DDBJ databases">
        <authorList>
            <consortium name="NCBI Genome Project"/>
        </authorList>
    </citation>
    <scope>NUCLEOTIDE SEQUENCE</scope>
    <source>
        <strain evidence="3">CBS 342.82</strain>
    </source>
</reference>
<dbReference type="AlphaFoldDB" id="A0A6J3MG10"/>
<keyword evidence="2" id="KW-1185">Reference proteome</keyword>